<accession>A0A142IUM7</accession>
<proteinExistence type="predicted"/>
<evidence type="ECO:0000313" key="1">
    <source>
        <dbReference type="EMBL" id="SIQ73408.1"/>
    </source>
</evidence>
<dbReference type="Proteomes" id="UP000185841">
    <property type="component" value="Unassembled WGS sequence"/>
</dbReference>
<name>A0A142IUM7_AQUAC</name>
<gene>
    <name evidence="1" type="ORF">SAMN05878282_107141</name>
</gene>
<dbReference type="RefSeq" id="WP_061905141.1">
    <property type="nucleotide sequence ID" value="NZ_CP014784.1"/>
</dbReference>
<dbReference type="KEGG" id="palc:A0T30_17135"/>
<reference evidence="1 2" key="1">
    <citation type="submission" date="2017-01" db="EMBL/GenBank/DDBJ databases">
        <authorList>
            <person name="Mah S.A."/>
            <person name="Swanson W.J."/>
            <person name="Moy G.W."/>
            <person name="Vacquier V.D."/>
        </authorList>
    </citation>
    <scope>NUCLEOTIDE SEQUENCE [LARGE SCALE GENOMIC DNA]</scope>
    <source>
        <strain evidence="1 2">RU36E</strain>
    </source>
</reference>
<protein>
    <submittedName>
        <fullName evidence="1">Uncharacterized protein</fullName>
    </submittedName>
</protein>
<evidence type="ECO:0000313" key="2">
    <source>
        <dbReference type="Proteomes" id="UP000185841"/>
    </source>
</evidence>
<organism evidence="1 2">
    <name type="scientific">Aquipseudomonas alcaligenes</name>
    <name type="common">Pseudomonas alcaligenes</name>
    <dbReference type="NCBI Taxonomy" id="43263"/>
    <lineage>
        <taxon>Bacteria</taxon>
        <taxon>Pseudomonadati</taxon>
        <taxon>Pseudomonadota</taxon>
        <taxon>Gammaproteobacteria</taxon>
        <taxon>Pseudomonadales</taxon>
        <taxon>Pseudomonadaceae</taxon>
        <taxon>Aquipseudomonas</taxon>
    </lineage>
</organism>
<dbReference type="AlphaFoldDB" id="A0A142IUM7"/>
<dbReference type="GeneID" id="42931528"/>
<sequence length="170" mass="18610">MRLKTFFSCLFAVLLGAALAVAVKFGYNLPGVSAPTDLFMFILDSPIGKLALANWGGQGGLLIAIALRAFPYSVVIGLAAGVVLGKLRFKRAFCYSVLWILVADAVFGYLVLSDSTPEQLANLQQEIGLMIWTDVWVYGWYFLALYIAYTLSRRVASRFTKPSRKLANAG</sequence>
<dbReference type="EMBL" id="FTMP01000007">
    <property type="protein sequence ID" value="SIQ73408.1"/>
    <property type="molecule type" value="Genomic_DNA"/>
</dbReference>